<accession>A0ABR3E405</accession>
<evidence type="ECO:0008006" key="3">
    <source>
        <dbReference type="Google" id="ProtNLM"/>
    </source>
</evidence>
<gene>
    <name evidence="1" type="ORF">Q4I29_005455</name>
</gene>
<organism evidence="1 2">
    <name type="scientific">Leishmania shawi</name>
    <dbReference type="NCBI Taxonomy" id="5680"/>
    <lineage>
        <taxon>Eukaryota</taxon>
        <taxon>Discoba</taxon>
        <taxon>Euglenozoa</taxon>
        <taxon>Kinetoplastea</taxon>
        <taxon>Metakinetoplastina</taxon>
        <taxon>Trypanosomatida</taxon>
        <taxon>Trypanosomatidae</taxon>
        <taxon>Leishmaniinae</taxon>
        <taxon>Leishmania</taxon>
        <taxon>Leishmania guyanensis species complex</taxon>
    </lineage>
</organism>
<evidence type="ECO:0000313" key="1">
    <source>
        <dbReference type="EMBL" id="KAL0501206.1"/>
    </source>
</evidence>
<reference evidence="1 2" key="1">
    <citation type="submission" date="2024-02" db="EMBL/GenBank/DDBJ databases">
        <title>FIRST GENOME SEQUENCES OF Leishmania (Viannia) shawi, Leishmania (Viannia) lindenbergi AND Leishmania (Viannia) utingensis.</title>
        <authorList>
            <person name="Resadore F."/>
            <person name="Custodio M.G.F."/>
            <person name="Boite M.C."/>
            <person name="Cupolillo E."/>
            <person name="Ferreira G.E.M."/>
        </authorList>
    </citation>
    <scope>NUCLEOTIDE SEQUENCE [LARGE SCALE GENOMIC DNA]</scope>
    <source>
        <strain evidence="1 2">MCEB/BR/1984/M8408</strain>
    </source>
</reference>
<sequence length="129" mass="14074">MLFSPLPLVSLSGVVGRRRFAAIRGARGCCATTSAAWRAAVVYSASRETSTRRCAACGLRGGHCAPQRSLRLVRAHEDSDSERCREHAAQARPHPLRPCVNQSCFGAWPPVPLSTHLRGRRATRISAHF</sequence>
<dbReference type="EMBL" id="JBAMZM010000030">
    <property type="protein sequence ID" value="KAL0501206.1"/>
    <property type="molecule type" value="Genomic_DNA"/>
</dbReference>
<comment type="caution">
    <text evidence="1">The sequence shown here is derived from an EMBL/GenBank/DDBJ whole genome shotgun (WGS) entry which is preliminary data.</text>
</comment>
<keyword evidence="2" id="KW-1185">Reference proteome</keyword>
<proteinExistence type="predicted"/>
<dbReference type="Proteomes" id="UP001443563">
    <property type="component" value="Unassembled WGS sequence"/>
</dbReference>
<name>A0ABR3E405_9TRYP</name>
<protein>
    <recommendedName>
        <fullName evidence="3">Secreted protein</fullName>
    </recommendedName>
</protein>
<evidence type="ECO:0000313" key="2">
    <source>
        <dbReference type="Proteomes" id="UP001443563"/>
    </source>
</evidence>